<name>A0A8I0G1L3_9ACTN</name>
<keyword evidence="2" id="KW-0472">Membrane</keyword>
<proteinExistence type="predicted"/>
<keyword evidence="2" id="KW-0812">Transmembrane</keyword>
<sequence>MSLARVITAVTAALLAVVAAATPAMASTVPDSDSWPVDENALSTIEWIGLFIGGTALVYVVIWILAMAVNAKSKHHVPVIPPETATDGHDIEATQRMPLPAAEGTPKH</sequence>
<organism evidence="4 7">
    <name type="scientific">Aeromicrobium tamlense</name>
    <dbReference type="NCBI Taxonomy" id="375541"/>
    <lineage>
        <taxon>Bacteria</taxon>
        <taxon>Bacillati</taxon>
        <taxon>Actinomycetota</taxon>
        <taxon>Actinomycetes</taxon>
        <taxon>Propionibacteriales</taxon>
        <taxon>Nocardioidaceae</taxon>
        <taxon>Aeromicrobium</taxon>
    </lineage>
</organism>
<evidence type="ECO:0000313" key="7">
    <source>
        <dbReference type="Proteomes" id="UP000659061"/>
    </source>
</evidence>
<reference evidence="5 6" key="1">
    <citation type="submission" date="2020-07" db="EMBL/GenBank/DDBJ databases">
        <title>Sequencing the genomes of 1000 actinobacteria strains.</title>
        <authorList>
            <person name="Klenk H.-P."/>
        </authorList>
    </citation>
    <scope>NUCLEOTIDE SEQUENCE [LARGE SCALE GENOMIC DNA]</scope>
    <source>
        <strain evidence="5 6">DSM 19087</strain>
    </source>
</reference>
<accession>A0A8I0G1L3</accession>
<feature type="chain" id="PRO_5034193366" evidence="3">
    <location>
        <begin position="27"/>
        <end position="108"/>
    </location>
</feature>
<reference evidence="4" key="2">
    <citation type="submission" date="2020-09" db="EMBL/GenBank/DDBJ databases">
        <title>Novel species in genus Aeromicrobium.</title>
        <authorList>
            <person name="Zhang G."/>
        </authorList>
    </citation>
    <scope>NUCLEOTIDE SEQUENCE</scope>
    <source>
        <strain evidence="4">SSW1-57</strain>
    </source>
</reference>
<evidence type="ECO:0000313" key="4">
    <source>
        <dbReference type="EMBL" id="MBD1271872.1"/>
    </source>
</evidence>
<keyword evidence="2" id="KW-1133">Transmembrane helix</keyword>
<feature type="transmembrane region" description="Helical" evidence="2">
    <location>
        <begin position="50"/>
        <end position="69"/>
    </location>
</feature>
<evidence type="ECO:0000256" key="3">
    <source>
        <dbReference type="SAM" id="SignalP"/>
    </source>
</evidence>
<gene>
    <name evidence="5" type="ORF">BJ975_002314</name>
    <name evidence="4" type="ORF">IDH50_16620</name>
</gene>
<dbReference type="Proteomes" id="UP000587211">
    <property type="component" value="Unassembled WGS sequence"/>
</dbReference>
<feature type="signal peptide" evidence="3">
    <location>
        <begin position="1"/>
        <end position="26"/>
    </location>
</feature>
<dbReference type="RefSeq" id="WP_179426093.1">
    <property type="nucleotide sequence ID" value="NZ_BAAAMP010000002.1"/>
</dbReference>
<keyword evidence="6" id="KW-1185">Reference proteome</keyword>
<dbReference type="AlphaFoldDB" id="A0A8I0G1L3"/>
<keyword evidence="3" id="KW-0732">Signal</keyword>
<evidence type="ECO:0000256" key="1">
    <source>
        <dbReference type="SAM" id="MobiDB-lite"/>
    </source>
</evidence>
<evidence type="ECO:0000256" key="2">
    <source>
        <dbReference type="SAM" id="Phobius"/>
    </source>
</evidence>
<dbReference type="EMBL" id="JACWMT010000004">
    <property type="protein sequence ID" value="MBD1271872.1"/>
    <property type="molecule type" value="Genomic_DNA"/>
</dbReference>
<dbReference type="Proteomes" id="UP000659061">
    <property type="component" value="Unassembled WGS sequence"/>
</dbReference>
<evidence type="ECO:0000313" key="5">
    <source>
        <dbReference type="EMBL" id="NYI38939.1"/>
    </source>
</evidence>
<comment type="caution">
    <text evidence="4">The sequence shown here is derived from an EMBL/GenBank/DDBJ whole genome shotgun (WGS) entry which is preliminary data.</text>
</comment>
<evidence type="ECO:0000313" key="6">
    <source>
        <dbReference type="Proteomes" id="UP000587211"/>
    </source>
</evidence>
<feature type="region of interest" description="Disordered" evidence="1">
    <location>
        <begin position="80"/>
        <end position="108"/>
    </location>
</feature>
<protein>
    <submittedName>
        <fullName evidence="5">Na+-transporting methylmalonyl-CoA/oxaloacetate decarboxylase gamma subunit</fullName>
    </submittedName>
</protein>
<dbReference type="EMBL" id="JACBZN010000001">
    <property type="protein sequence ID" value="NYI38939.1"/>
    <property type="molecule type" value="Genomic_DNA"/>
</dbReference>